<evidence type="ECO:0000313" key="3">
    <source>
        <dbReference type="Proteomes" id="UP000011996"/>
    </source>
</evidence>
<feature type="non-terminal residue" evidence="2">
    <location>
        <position position="240"/>
    </location>
</feature>
<dbReference type="InterPro" id="IPR003346">
    <property type="entry name" value="Transposase_20"/>
</dbReference>
<comment type="caution">
    <text evidence="2">The sequence shown here is derived from an EMBL/GenBank/DDBJ whole genome shotgun (WGS) entry which is preliminary data.</text>
</comment>
<dbReference type="GO" id="GO:0006313">
    <property type="term" value="P:DNA transposition"/>
    <property type="evidence" value="ECO:0007669"/>
    <property type="project" value="InterPro"/>
</dbReference>
<evidence type="ECO:0000313" key="2">
    <source>
        <dbReference type="EMBL" id="EMI27694.1"/>
    </source>
</evidence>
<gene>
    <name evidence="2" type="ORF">RESH_01730</name>
</gene>
<evidence type="ECO:0000259" key="1">
    <source>
        <dbReference type="Pfam" id="PF02371"/>
    </source>
</evidence>
<reference evidence="2 3" key="1">
    <citation type="journal article" date="2013" name="Mar. Genomics">
        <title>Expression of sulfatases in Rhodopirellula baltica and the diversity of sulfatases in the genus Rhodopirellula.</title>
        <authorList>
            <person name="Wegner C.E."/>
            <person name="Richter-Heitmann T."/>
            <person name="Klindworth A."/>
            <person name="Klockow C."/>
            <person name="Richter M."/>
            <person name="Achstetter T."/>
            <person name="Glockner F.O."/>
            <person name="Harder J."/>
        </authorList>
    </citation>
    <scope>NUCLEOTIDE SEQUENCE [LARGE SCALE GENOMIC DNA]</scope>
    <source>
        <strain evidence="2 3">SH398</strain>
    </source>
</reference>
<sequence>MASSIAHVWLELLDDWELKTKQIVACEVKEASLLVKTPYILLLSHPGINVVSAAELAGETGPIEHYASSKSITGRSGLFPSRYQSDGVDRGGNLSKFRNGKMRAAWLMVASNMVKCNAYWRAKASHWREQGVAGPDVRCRIANRLTRPVFQMVSGGKLYSHPSRLDRGYVLEKLMNFHRQHGTSPSQIVNDLRVAIEQIPAAHYLQEASPLKGFHAKSRRSRRTEPKELGDLLVAVLARL</sequence>
<dbReference type="AlphaFoldDB" id="M5SN52"/>
<name>M5SN52_9BACT</name>
<protein>
    <submittedName>
        <fullName evidence="2">Transposase IS116/IS110/IS902</fullName>
    </submittedName>
</protein>
<dbReference type="Proteomes" id="UP000011996">
    <property type="component" value="Unassembled WGS sequence"/>
</dbReference>
<dbReference type="Pfam" id="PF02371">
    <property type="entry name" value="Transposase_20"/>
    <property type="match status" value="1"/>
</dbReference>
<dbReference type="GO" id="GO:0003677">
    <property type="term" value="F:DNA binding"/>
    <property type="evidence" value="ECO:0007669"/>
    <property type="project" value="InterPro"/>
</dbReference>
<feature type="domain" description="Transposase IS116/IS110/IS902 C-terminal" evidence="1">
    <location>
        <begin position="41"/>
        <end position="122"/>
    </location>
</feature>
<organism evidence="2 3">
    <name type="scientific">Rhodopirellula europaea SH398</name>
    <dbReference type="NCBI Taxonomy" id="1263868"/>
    <lineage>
        <taxon>Bacteria</taxon>
        <taxon>Pseudomonadati</taxon>
        <taxon>Planctomycetota</taxon>
        <taxon>Planctomycetia</taxon>
        <taxon>Pirellulales</taxon>
        <taxon>Pirellulaceae</taxon>
        <taxon>Rhodopirellula</taxon>
    </lineage>
</organism>
<proteinExistence type="predicted"/>
<dbReference type="GO" id="GO:0004803">
    <property type="term" value="F:transposase activity"/>
    <property type="evidence" value="ECO:0007669"/>
    <property type="project" value="InterPro"/>
</dbReference>
<dbReference type="EMBL" id="ANOF01000060">
    <property type="protein sequence ID" value="EMI27694.1"/>
    <property type="molecule type" value="Genomic_DNA"/>
</dbReference>
<accession>M5SN52</accession>